<dbReference type="Proteomes" id="UP000000863">
    <property type="component" value="Segment"/>
</dbReference>
<evidence type="ECO:0000256" key="1">
    <source>
        <dbReference type="SAM" id="Phobius"/>
    </source>
</evidence>
<evidence type="ECO:0000313" key="2">
    <source>
        <dbReference type="EMBL" id="CAI65448.1"/>
    </source>
</evidence>
<keyword evidence="1" id="KW-1133">Transmembrane helix</keyword>
<dbReference type="GeneID" id="3654861"/>
<feature type="transmembrane region" description="Helical" evidence="1">
    <location>
        <begin position="67"/>
        <end position="95"/>
    </location>
</feature>
<gene>
    <name evidence="2" type="ORF">EhV025</name>
</gene>
<dbReference type="KEGG" id="vg:3654861"/>
<keyword evidence="1" id="KW-0472">Membrane</keyword>
<dbReference type="RefSeq" id="YP_293779.1">
    <property type="nucleotide sequence ID" value="NC_007346.1"/>
</dbReference>
<name>Q4A3A8_EHV8U</name>
<feature type="transmembrane region" description="Helical" evidence="1">
    <location>
        <begin position="101"/>
        <end position="131"/>
    </location>
</feature>
<keyword evidence="3" id="KW-1185">Reference proteome</keyword>
<organismHost>
    <name type="scientific">Emiliania huxleyi</name>
    <name type="common">Coccolithophore</name>
    <name type="synonym">Pontosphaera huxleyi</name>
    <dbReference type="NCBI Taxonomy" id="2903"/>
</organismHost>
<accession>Q4A3A8</accession>
<protein>
    <submittedName>
        <fullName evidence="2">Putative membrane protein</fullName>
    </submittedName>
</protein>
<sequence>MNYPFKGIYHGTQGTNVGMLTPEESYDFRNKKHEYTHAEMTHLHAAQSMFDDELERLNRRFISPGRAIDTAGITSAVIIVAGMITMLVFAVLYFIKGNMGAGFGFLGGSIGVVLSSIIIFPVSVMIATFLVPTGDTRAARAYKNKYIKRVHSMQSNIPKTGPMQATMARAW</sequence>
<evidence type="ECO:0000313" key="3">
    <source>
        <dbReference type="Proteomes" id="UP000000863"/>
    </source>
</evidence>
<reference evidence="2 3" key="1">
    <citation type="journal article" date="2005" name="Science">
        <title>Complete genome sequence and lytic phase transcription profile of a Coccolithovirus.</title>
        <authorList>
            <person name="Wilson W.H."/>
            <person name="Schroeder D.C."/>
            <person name="Allen M.J."/>
            <person name="Holden M.T.G."/>
            <person name="Parkhill J."/>
            <person name="Barrell B.G."/>
            <person name="Churcher C."/>
            <person name="Hamlin N."/>
            <person name="Mungall K."/>
            <person name="Norbertczak H."/>
            <person name="Quail M.A."/>
            <person name="Price C."/>
            <person name="Rabbinowitsch E."/>
            <person name="Walker D."/>
            <person name="Craigon M."/>
            <person name="Roy D."/>
            <person name="Ghazal P."/>
        </authorList>
    </citation>
    <scope>NUCLEOTIDE SEQUENCE [LARGE SCALE GENOMIC DNA]</scope>
    <source>
        <strain evidence="3">Isolate United Kingdom/English Channel/1999</strain>
    </source>
</reference>
<keyword evidence="1" id="KW-0812">Transmembrane</keyword>
<proteinExistence type="predicted"/>
<organism evidence="2 3">
    <name type="scientific">Emiliania huxleyi virus 86 (isolate United Kingdom/English Channel/1999)</name>
    <name type="common">EhV-86</name>
    <dbReference type="NCBI Taxonomy" id="654925"/>
    <lineage>
        <taxon>Viruses</taxon>
        <taxon>Varidnaviria</taxon>
        <taxon>Bamfordvirae</taxon>
        <taxon>Nucleocytoviricota</taxon>
        <taxon>Megaviricetes</taxon>
        <taxon>Algavirales</taxon>
        <taxon>Phycodnaviridae</taxon>
        <taxon>Coccolithovirus</taxon>
        <taxon>Coccolithovirus huxleyi</taxon>
        <taxon>Emiliania huxleyi virus 86</taxon>
    </lineage>
</organism>
<dbReference type="EMBL" id="AJ890364">
    <property type="protein sequence ID" value="CAI65448.1"/>
    <property type="molecule type" value="Genomic_DNA"/>
</dbReference>